<dbReference type="PROSITE" id="PS50157">
    <property type="entry name" value="ZINC_FINGER_C2H2_2"/>
    <property type="match status" value="1"/>
</dbReference>
<dbReference type="Gene3D" id="3.30.160.60">
    <property type="entry name" value="Classic Zinc Finger"/>
    <property type="match status" value="1"/>
</dbReference>
<accession>A0A7R9QDZ5</accession>
<dbReference type="FunFam" id="3.30.160.60:FF:000397">
    <property type="entry name" value="Metal regulatory transcription factor 1"/>
    <property type="match status" value="1"/>
</dbReference>
<dbReference type="EMBL" id="CAJPVJ010000803">
    <property type="protein sequence ID" value="CAG2163428.1"/>
    <property type="molecule type" value="Genomic_DNA"/>
</dbReference>
<dbReference type="PROSITE" id="PS00028">
    <property type="entry name" value="ZINC_FINGER_C2H2_1"/>
    <property type="match status" value="1"/>
</dbReference>
<gene>
    <name evidence="4" type="ORF">ONB1V03_LOCUS3004</name>
</gene>
<organism evidence="4">
    <name type="scientific">Oppiella nova</name>
    <dbReference type="NCBI Taxonomy" id="334625"/>
    <lineage>
        <taxon>Eukaryota</taxon>
        <taxon>Metazoa</taxon>
        <taxon>Ecdysozoa</taxon>
        <taxon>Arthropoda</taxon>
        <taxon>Chelicerata</taxon>
        <taxon>Arachnida</taxon>
        <taxon>Acari</taxon>
        <taxon>Acariformes</taxon>
        <taxon>Sarcoptiformes</taxon>
        <taxon>Oribatida</taxon>
        <taxon>Brachypylina</taxon>
        <taxon>Oppioidea</taxon>
        <taxon>Oppiidae</taxon>
        <taxon>Oppiella</taxon>
    </lineage>
</organism>
<dbReference type="OrthoDB" id="6145499at2759"/>
<dbReference type="SMART" id="SM00355">
    <property type="entry name" value="ZnF_C2H2"/>
    <property type="match status" value="1"/>
</dbReference>
<evidence type="ECO:0000313" key="5">
    <source>
        <dbReference type="Proteomes" id="UP000728032"/>
    </source>
</evidence>
<keyword evidence="1" id="KW-0862">Zinc</keyword>
<keyword evidence="5" id="KW-1185">Reference proteome</keyword>
<dbReference type="InterPro" id="IPR036236">
    <property type="entry name" value="Znf_C2H2_sf"/>
</dbReference>
<dbReference type="InterPro" id="IPR013087">
    <property type="entry name" value="Znf_C2H2_type"/>
</dbReference>
<evidence type="ECO:0000256" key="2">
    <source>
        <dbReference type="SAM" id="MobiDB-lite"/>
    </source>
</evidence>
<evidence type="ECO:0000256" key="1">
    <source>
        <dbReference type="PROSITE-ProRule" id="PRU00042"/>
    </source>
</evidence>
<feature type="domain" description="C2H2-type" evidence="3">
    <location>
        <begin position="224"/>
        <end position="253"/>
    </location>
</feature>
<protein>
    <recommendedName>
        <fullName evidence="3">C2H2-type domain-containing protein</fullName>
    </recommendedName>
</protein>
<dbReference type="AlphaFoldDB" id="A0A7R9QDZ5"/>
<feature type="non-terminal residue" evidence="4">
    <location>
        <position position="1"/>
    </location>
</feature>
<evidence type="ECO:0000313" key="4">
    <source>
        <dbReference type="EMBL" id="CAD7641256.1"/>
    </source>
</evidence>
<dbReference type="EMBL" id="OC915628">
    <property type="protein sequence ID" value="CAD7641256.1"/>
    <property type="molecule type" value="Genomic_DNA"/>
</dbReference>
<reference evidence="4" key="1">
    <citation type="submission" date="2020-11" db="EMBL/GenBank/DDBJ databases">
        <authorList>
            <person name="Tran Van P."/>
        </authorList>
    </citation>
    <scope>NUCLEOTIDE SEQUENCE</scope>
</reference>
<keyword evidence="1" id="KW-0479">Metal-binding</keyword>
<proteinExistence type="predicted"/>
<dbReference type="GO" id="GO:0008270">
    <property type="term" value="F:zinc ion binding"/>
    <property type="evidence" value="ECO:0007669"/>
    <property type="project" value="UniProtKB-KW"/>
</dbReference>
<keyword evidence="1" id="KW-0863">Zinc-finger</keyword>
<dbReference type="Proteomes" id="UP000728032">
    <property type="component" value="Unassembled WGS sequence"/>
</dbReference>
<name>A0A7R9QDZ5_9ACAR</name>
<sequence length="257" mass="28046">MVTSLMCRLHGSSGHLQTIVVTVLVPNNGSHRWLCAEEHHNTHDTITHMESNASLEANASSSLLFAAAVGGGGQPNGVSFQDFFDDRSIDSLDQLVFDGSHMSAAASNEFTSGYELAANERHRDGRTDSTPLDGRLTGDNGSDDEDGTDERNDGNESSIGCDVPFEYVIHEHQNDSYIHHTISQDSIALHINPGTGPMPRHPSHVTLTIETRDEASGLKEIKRFRCTYEGCARTYSTAGNLKTHQKTHTGEYTFVCS</sequence>
<feature type="region of interest" description="Disordered" evidence="2">
    <location>
        <begin position="119"/>
        <end position="159"/>
    </location>
</feature>
<evidence type="ECO:0000259" key="3">
    <source>
        <dbReference type="PROSITE" id="PS50157"/>
    </source>
</evidence>
<dbReference type="SUPFAM" id="SSF57667">
    <property type="entry name" value="beta-beta-alpha zinc fingers"/>
    <property type="match status" value="1"/>
</dbReference>